<evidence type="ECO:0008006" key="5">
    <source>
        <dbReference type="Google" id="ProtNLM"/>
    </source>
</evidence>
<dbReference type="EMBL" id="HE612856">
    <property type="protein sequence ID" value="CCE61669.1"/>
    <property type="molecule type" value="Genomic_DNA"/>
</dbReference>
<organism evidence="3 4">
    <name type="scientific">Tetrapisispora phaffii (strain ATCC 24235 / CBS 4417 / NBRC 1672 / NRRL Y-8282 / UCD 70-5)</name>
    <name type="common">Yeast</name>
    <name type="synonym">Fabospora phaffii</name>
    <dbReference type="NCBI Taxonomy" id="1071381"/>
    <lineage>
        <taxon>Eukaryota</taxon>
        <taxon>Fungi</taxon>
        <taxon>Dikarya</taxon>
        <taxon>Ascomycota</taxon>
        <taxon>Saccharomycotina</taxon>
        <taxon>Saccharomycetes</taxon>
        <taxon>Saccharomycetales</taxon>
        <taxon>Saccharomycetaceae</taxon>
        <taxon>Tetrapisispora</taxon>
    </lineage>
</organism>
<name>G8BP41_TETPH</name>
<protein>
    <recommendedName>
        <fullName evidence="5">Sensitivity to high expression protein 10</fullName>
    </recommendedName>
</protein>
<feature type="signal peptide" evidence="2">
    <location>
        <begin position="1"/>
        <end position="19"/>
    </location>
</feature>
<gene>
    <name evidence="3" type="primary">TPHA0A05950</name>
    <name evidence="3" type="ordered locus">TPHA_0A05950</name>
</gene>
<evidence type="ECO:0000256" key="2">
    <source>
        <dbReference type="SAM" id="SignalP"/>
    </source>
</evidence>
<feature type="compositionally biased region" description="Basic residues" evidence="1">
    <location>
        <begin position="252"/>
        <end position="270"/>
    </location>
</feature>
<dbReference type="GeneID" id="11532537"/>
<dbReference type="RefSeq" id="XP_003684103.1">
    <property type="nucleotide sequence ID" value="XM_003684055.1"/>
</dbReference>
<dbReference type="AlphaFoldDB" id="G8BP41"/>
<keyword evidence="2" id="KW-0732">Signal</keyword>
<dbReference type="OrthoDB" id="10676306at2759"/>
<feature type="region of interest" description="Disordered" evidence="1">
    <location>
        <begin position="200"/>
        <end position="285"/>
    </location>
</feature>
<sequence length="599" mass="68759">MKFLTKLIALILALYSIHLYCDINSNVKTSICKNEYAQKACQYTNPIYWNEQLTVQNQQYKDVVAPYVNNFHTQYLNSVKPVVVAKSILVKDLYFKHAHDSVVRYSTIAKAHIDDVHNKVLKPFGRNVARHVRSNQSVQDLLTKVKELDLCSKFNKEGLIRDGKVYIKAAEEKVVEVYKNAVAKYSEVFVTPEPTYFASTTSAAKKSAATTQITTESTTETTTEATTETTTETTTESTTETTTESAETTATKKSKRAKKSKRSKRSKKVSKSTSTTEEEEDLEPTTITSTLLRTVTKEIEINEDAVENEEDIVNKEIIDASENFRPPVDASIEEQFRGWDKMIDAKLNYYLDTFKKNQEIIETEYIGTYSQNFKKPIKELHEQYTHYRNELRKKIQEIDAVEKVVEKSGEKILLNPYNEEIVEKEVTRQYIRDLIKEALKNFKAALLKCSDIASAANKEANDEISKVRNIALKEYDSWYKSETKKWEELFNNKLNINNDGEKISKENANDEQKALIKRFNKLKRKATSKYSILQKRNLVLPDLATVIKDFENNVQAFELDFKEELAIMRAQANVAFQSREKKQGVDINAVEAEESAKKN</sequence>
<dbReference type="eggNOG" id="ENOG502SP0Q">
    <property type="taxonomic scope" value="Eukaryota"/>
</dbReference>
<dbReference type="KEGG" id="tpf:TPHA_0A05950"/>
<reference evidence="3 4" key="1">
    <citation type="journal article" date="2011" name="Proc. Natl. Acad. Sci. U.S.A.">
        <title>Evolutionary erosion of yeast sex chromosomes by mating-type switching accidents.</title>
        <authorList>
            <person name="Gordon J.L."/>
            <person name="Armisen D."/>
            <person name="Proux-Wera E."/>
            <person name="Oheigeartaigh S.S."/>
            <person name="Byrne K.P."/>
            <person name="Wolfe K.H."/>
        </authorList>
    </citation>
    <scope>NUCLEOTIDE SEQUENCE [LARGE SCALE GENOMIC DNA]</scope>
    <source>
        <strain evidence="4">ATCC 24235 / CBS 4417 / NBRC 1672 / NRRL Y-8282 / UCD 70-5</strain>
    </source>
</reference>
<evidence type="ECO:0000256" key="1">
    <source>
        <dbReference type="SAM" id="MobiDB-lite"/>
    </source>
</evidence>
<feature type="compositionally biased region" description="Low complexity" evidence="1">
    <location>
        <begin position="200"/>
        <end position="251"/>
    </location>
</feature>
<keyword evidence="4" id="KW-1185">Reference proteome</keyword>
<dbReference type="Proteomes" id="UP000005666">
    <property type="component" value="Chromosome 1"/>
</dbReference>
<proteinExistence type="predicted"/>
<evidence type="ECO:0000313" key="4">
    <source>
        <dbReference type="Proteomes" id="UP000005666"/>
    </source>
</evidence>
<feature type="chain" id="PRO_5003508601" description="Sensitivity to high expression protein 10" evidence="2">
    <location>
        <begin position="20"/>
        <end position="599"/>
    </location>
</feature>
<dbReference type="HOGENOM" id="CLU_023952_1_0_1"/>
<accession>G8BP41</accession>
<evidence type="ECO:0000313" key="3">
    <source>
        <dbReference type="EMBL" id="CCE61669.1"/>
    </source>
</evidence>
<dbReference type="OMA" id="HEQYTHY"/>
<dbReference type="STRING" id="1071381.G8BP41"/>